<evidence type="ECO:0000313" key="1">
    <source>
        <dbReference type="EMBL" id="MPC11799.1"/>
    </source>
</evidence>
<protein>
    <submittedName>
        <fullName evidence="1">Uncharacterized protein</fullName>
    </submittedName>
</protein>
<reference evidence="1 2" key="1">
    <citation type="submission" date="2019-05" db="EMBL/GenBank/DDBJ databases">
        <title>Another draft genome of Portunus trituberculatus and its Hox gene families provides insights of decapod evolution.</title>
        <authorList>
            <person name="Jeong J.-H."/>
            <person name="Song I."/>
            <person name="Kim S."/>
            <person name="Choi T."/>
            <person name="Kim D."/>
            <person name="Ryu S."/>
            <person name="Kim W."/>
        </authorList>
    </citation>
    <scope>NUCLEOTIDE SEQUENCE [LARGE SCALE GENOMIC DNA]</scope>
    <source>
        <tissue evidence="1">Muscle</tissue>
    </source>
</reference>
<proteinExistence type="predicted"/>
<evidence type="ECO:0000313" key="2">
    <source>
        <dbReference type="Proteomes" id="UP000324222"/>
    </source>
</evidence>
<accession>A0A5B7CQM0</accession>
<organism evidence="1 2">
    <name type="scientific">Portunus trituberculatus</name>
    <name type="common">Swimming crab</name>
    <name type="synonym">Neptunus trituberculatus</name>
    <dbReference type="NCBI Taxonomy" id="210409"/>
    <lineage>
        <taxon>Eukaryota</taxon>
        <taxon>Metazoa</taxon>
        <taxon>Ecdysozoa</taxon>
        <taxon>Arthropoda</taxon>
        <taxon>Crustacea</taxon>
        <taxon>Multicrustacea</taxon>
        <taxon>Malacostraca</taxon>
        <taxon>Eumalacostraca</taxon>
        <taxon>Eucarida</taxon>
        <taxon>Decapoda</taxon>
        <taxon>Pleocyemata</taxon>
        <taxon>Brachyura</taxon>
        <taxon>Eubrachyura</taxon>
        <taxon>Portunoidea</taxon>
        <taxon>Portunidae</taxon>
        <taxon>Portuninae</taxon>
        <taxon>Portunus</taxon>
    </lineage>
</organism>
<sequence>MSVSACLVPLLTKEEHLLWAERVKPHLPHCISCCELLHITVIRLSLYRLWASTQSHSRCRLD</sequence>
<dbReference type="EMBL" id="VSRR010000182">
    <property type="protein sequence ID" value="MPC11799.1"/>
    <property type="molecule type" value="Genomic_DNA"/>
</dbReference>
<keyword evidence="2" id="KW-1185">Reference proteome</keyword>
<name>A0A5B7CQM0_PORTR</name>
<comment type="caution">
    <text evidence="1">The sequence shown here is derived from an EMBL/GenBank/DDBJ whole genome shotgun (WGS) entry which is preliminary data.</text>
</comment>
<dbReference type="AlphaFoldDB" id="A0A5B7CQM0"/>
<gene>
    <name evidence="1" type="ORF">E2C01_004474</name>
</gene>
<dbReference type="Proteomes" id="UP000324222">
    <property type="component" value="Unassembled WGS sequence"/>
</dbReference>